<gene>
    <name evidence="1" type="ORF">F444_12246</name>
</gene>
<dbReference type="EMBL" id="ANJA01002204">
    <property type="protein sequence ID" value="ETO71423.1"/>
    <property type="molecule type" value="Genomic_DNA"/>
</dbReference>
<evidence type="ECO:0000313" key="2">
    <source>
        <dbReference type="Proteomes" id="UP000028582"/>
    </source>
</evidence>
<protein>
    <submittedName>
        <fullName evidence="1">Uncharacterized protein</fullName>
    </submittedName>
</protein>
<sequence length="174" mass="19603">MELSYLNTPPVLGVVSPPGGRPVDREKFPAEWRGLIRMLVYLLVRLEEIQNGSLCLQCQMAKPPIEELSDGETIPRREQDLRTRACRVVDSFVDPREPVLKEEIIKGIREAYERGADEICVKNTERSSPYRKCRERSNGIGRPANKKQVGFDCSSLNALRSEAMGAHCSTEEGD</sequence>
<proteinExistence type="predicted"/>
<comment type="caution">
    <text evidence="1">The sequence shown here is derived from an EMBL/GenBank/DDBJ whole genome shotgun (WGS) entry which is preliminary data.</text>
</comment>
<name>A0A080ZXR2_PHYNI</name>
<organism evidence="1 2">
    <name type="scientific">Phytophthora nicotianae P1976</name>
    <dbReference type="NCBI Taxonomy" id="1317066"/>
    <lineage>
        <taxon>Eukaryota</taxon>
        <taxon>Sar</taxon>
        <taxon>Stramenopiles</taxon>
        <taxon>Oomycota</taxon>
        <taxon>Peronosporomycetes</taxon>
        <taxon>Peronosporales</taxon>
        <taxon>Peronosporaceae</taxon>
        <taxon>Phytophthora</taxon>
    </lineage>
</organism>
<evidence type="ECO:0000313" key="1">
    <source>
        <dbReference type="EMBL" id="ETO71423.1"/>
    </source>
</evidence>
<dbReference type="OrthoDB" id="10324598at2759"/>
<dbReference type="AlphaFoldDB" id="A0A080ZXR2"/>
<reference evidence="1 2" key="1">
    <citation type="submission" date="2013-11" db="EMBL/GenBank/DDBJ databases">
        <title>The Genome Sequence of Phytophthora parasitica P1976.</title>
        <authorList>
            <consortium name="The Broad Institute Genomics Platform"/>
            <person name="Russ C."/>
            <person name="Tyler B."/>
            <person name="Panabieres F."/>
            <person name="Shan W."/>
            <person name="Tripathy S."/>
            <person name="Grunwald N."/>
            <person name="Machado M."/>
            <person name="Johnson C.S."/>
            <person name="Walker B."/>
            <person name="Young S."/>
            <person name="Zeng Q."/>
            <person name="Gargeya S."/>
            <person name="Fitzgerald M."/>
            <person name="Haas B."/>
            <person name="Abouelleil A."/>
            <person name="Allen A.W."/>
            <person name="Alvarado L."/>
            <person name="Arachchi H.M."/>
            <person name="Berlin A.M."/>
            <person name="Chapman S.B."/>
            <person name="Gainer-Dewar J."/>
            <person name="Goldberg J."/>
            <person name="Griggs A."/>
            <person name="Gujja S."/>
            <person name="Hansen M."/>
            <person name="Howarth C."/>
            <person name="Imamovic A."/>
            <person name="Ireland A."/>
            <person name="Larimer J."/>
            <person name="McCowan C."/>
            <person name="Murphy C."/>
            <person name="Pearson M."/>
            <person name="Poon T.W."/>
            <person name="Priest M."/>
            <person name="Roberts A."/>
            <person name="Saif S."/>
            <person name="Shea T."/>
            <person name="Sisk P."/>
            <person name="Sykes S."/>
            <person name="Wortman J."/>
            <person name="Nusbaum C."/>
            <person name="Birren B."/>
        </authorList>
    </citation>
    <scope>NUCLEOTIDE SEQUENCE [LARGE SCALE GENOMIC DNA]</scope>
    <source>
        <strain evidence="1 2">P1976</strain>
    </source>
</reference>
<accession>A0A080ZXR2</accession>
<dbReference type="Proteomes" id="UP000028582">
    <property type="component" value="Unassembled WGS sequence"/>
</dbReference>